<evidence type="ECO:0000313" key="2">
    <source>
        <dbReference type="EMBL" id="RGU54910.1"/>
    </source>
</evidence>
<feature type="domain" description="Glycosyl transferase family 1" evidence="1">
    <location>
        <begin position="196"/>
        <end position="348"/>
    </location>
</feature>
<proteinExistence type="predicted"/>
<comment type="caution">
    <text evidence="2">The sequence shown here is derived from an EMBL/GenBank/DDBJ whole genome shotgun (WGS) entry which is preliminary data.</text>
</comment>
<name>A0A1Y4A906_9BACT</name>
<dbReference type="CDD" id="cd03820">
    <property type="entry name" value="GT4_AmsD-like"/>
    <property type="match status" value="1"/>
</dbReference>
<dbReference type="InterPro" id="IPR001296">
    <property type="entry name" value="Glyco_trans_1"/>
</dbReference>
<keyword evidence="2" id="KW-0808">Transferase</keyword>
<reference evidence="2 3" key="1">
    <citation type="submission" date="2018-08" db="EMBL/GenBank/DDBJ databases">
        <title>A genome reference for cultivated species of the human gut microbiota.</title>
        <authorList>
            <person name="Zou Y."/>
            <person name="Xue W."/>
            <person name="Luo G."/>
        </authorList>
    </citation>
    <scope>NUCLEOTIDE SEQUENCE [LARGE SCALE GENOMIC DNA]</scope>
    <source>
        <strain evidence="2 3">AF16-14</strain>
    </source>
</reference>
<protein>
    <submittedName>
        <fullName evidence="2">Glycosyltransferase family 4 protein</fullName>
    </submittedName>
</protein>
<evidence type="ECO:0000259" key="1">
    <source>
        <dbReference type="Pfam" id="PF00534"/>
    </source>
</evidence>
<dbReference type="AlphaFoldDB" id="A0A1Y4A906"/>
<organism evidence="2 3">
    <name type="scientific">Odoribacter splanchnicus</name>
    <dbReference type="NCBI Taxonomy" id="28118"/>
    <lineage>
        <taxon>Bacteria</taxon>
        <taxon>Pseudomonadati</taxon>
        <taxon>Bacteroidota</taxon>
        <taxon>Bacteroidia</taxon>
        <taxon>Bacteroidales</taxon>
        <taxon>Odoribacteraceae</taxon>
        <taxon>Odoribacter</taxon>
    </lineage>
</organism>
<dbReference type="Proteomes" id="UP000284243">
    <property type="component" value="Unassembled WGS sequence"/>
</dbReference>
<sequence length="374" mass="43693">MKIIYNIPNIIRMAGMERILAIKANYLAGLTGMEVVIITYEQKNLPLAFDFSDKIRFYDLDIDYAACRGKNIFWNKIRRIIYTKRHQRRLEEILLKEKPDITISMMTGREREWLYRLKDGSKKILECHFSYFSYQNVKGIINRYKIKRFLNKIKYYDRLVVLTEEDRKDWGRKDNIVVIPNALTFYPKESADLSIPRVIAVGRLSAQKGFDRLIAIWAEIEPYFPDWKLTIIGSGELQDTLERQIGLLKLKSVEICPPRAEIIREYLGSSVYVLTSRHEGFPMVLHEAMACGLPVVAYTCKCGPRDIIQDRQDGFLIEEGDENEFVKRLSQLMADSSLRQKVGNEARRNIIRFALPSVMKKWENLFITLASQDE</sequence>
<dbReference type="Pfam" id="PF00534">
    <property type="entry name" value="Glycos_transf_1"/>
    <property type="match status" value="1"/>
</dbReference>
<dbReference type="EMBL" id="QRYC01000024">
    <property type="protein sequence ID" value="RGU54910.1"/>
    <property type="molecule type" value="Genomic_DNA"/>
</dbReference>
<gene>
    <name evidence="2" type="ORF">DWW57_14490</name>
</gene>
<dbReference type="PANTHER" id="PTHR12526">
    <property type="entry name" value="GLYCOSYLTRANSFERASE"/>
    <property type="match status" value="1"/>
</dbReference>
<dbReference type="SUPFAM" id="SSF53756">
    <property type="entry name" value="UDP-Glycosyltransferase/glycogen phosphorylase"/>
    <property type="match status" value="1"/>
</dbReference>
<dbReference type="Gene3D" id="3.40.50.2000">
    <property type="entry name" value="Glycogen Phosphorylase B"/>
    <property type="match status" value="2"/>
</dbReference>
<evidence type="ECO:0000313" key="3">
    <source>
        <dbReference type="Proteomes" id="UP000284243"/>
    </source>
</evidence>
<dbReference type="GO" id="GO:0016757">
    <property type="term" value="F:glycosyltransferase activity"/>
    <property type="evidence" value="ECO:0007669"/>
    <property type="project" value="InterPro"/>
</dbReference>
<accession>A0A1Y4A906</accession>
<dbReference type="PANTHER" id="PTHR12526:SF630">
    <property type="entry name" value="GLYCOSYLTRANSFERASE"/>
    <property type="match status" value="1"/>
</dbReference>
<dbReference type="RefSeq" id="WP_022160754.1">
    <property type="nucleotide sequence ID" value="NZ_BAABYK010000001.1"/>
</dbReference>